<protein>
    <recommendedName>
        <fullName evidence="3">glutamate formimidoyltransferase</fullName>
        <ecNumber evidence="3">2.1.2.5</ecNumber>
    </recommendedName>
</protein>
<organism evidence="10 11">
    <name type="scientific">Mucilaginibacter defluvii</name>
    <dbReference type="NCBI Taxonomy" id="1196019"/>
    <lineage>
        <taxon>Bacteria</taxon>
        <taxon>Pseudomonadati</taxon>
        <taxon>Bacteroidota</taxon>
        <taxon>Sphingobacteriia</taxon>
        <taxon>Sphingobacteriales</taxon>
        <taxon>Sphingobacteriaceae</taxon>
        <taxon>Mucilaginibacter</taxon>
    </lineage>
</organism>
<accession>A0ABP9FKZ0</accession>
<proteinExistence type="predicted"/>
<dbReference type="InterPro" id="IPR037064">
    <property type="entry name" value="Formiminotransferase_N_sf"/>
</dbReference>
<name>A0ABP9FKZ0_9SPHI</name>
<keyword evidence="4" id="KW-0963">Cytoplasm</keyword>
<dbReference type="InterPro" id="IPR037070">
    <property type="entry name" value="Formiminotransferase_C_sf"/>
</dbReference>
<dbReference type="RefSeq" id="WP_345329318.1">
    <property type="nucleotide sequence ID" value="NZ_BAABJI010000001.1"/>
</dbReference>
<dbReference type="SUPFAM" id="SSF55116">
    <property type="entry name" value="Formiminotransferase domain of formiminotransferase-cyclodeaminase"/>
    <property type="match status" value="2"/>
</dbReference>
<comment type="caution">
    <text evidence="10">The sequence shown here is derived from an EMBL/GenBank/DDBJ whole genome shotgun (WGS) entry which is preliminary data.</text>
</comment>
<evidence type="ECO:0000259" key="8">
    <source>
        <dbReference type="SMART" id="SM01221"/>
    </source>
</evidence>
<evidence type="ECO:0000256" key="6">
    <source>
        <dbReference type="ARBA" id="ARBA00022808"/>
    </source>
</evidence>
<dbReference type="SMART" id="SM01221">
    <property type="entry name" value="FTCD"/>
    <property type="match status" value="1"/>
</dbReference>
<keyword evidence="11" id="KW-1185">Reference proteome</keyword>
<comment type="pathway">
    <text evidence="2">Amino-acid degradation; L-histidine degradation into L-glutamate; L-glutamate from N-formimidoyl-L-glutamate (transferase route): step 1/1.</text>
</comment>
<evidence type="ECO:0000256" key="1">
    <source>
        <dbReference type="ARBA" id="ARBA00004496"/>
    </source>
</evidence>
<sequence length="329" mass="36436">MKQIIECVPNFSEGINADTIAAIANTISSVEGVHLLNVDPGHDANRTVITFAGEPRAVVDAAFSAIKTAGELIDMRTQKGEHPRMGATDVCPLVPVRGITMDEVVQYADKLARRVGDELQIPVYLYENSQTDKRRSNLSIIRSGEYEDFFEKIHQPGWQPDYGPAEMDAKRGATVIGARNYLVAYNITLGTTSVDIAKKIAYAVRESGYKGTPGSLKFVKAIGWYMDEYNAAQVSMNLTNIERTPVHLVFEEVRRQAQKLGAEVTGSELIGLIPLTCLLEAGKYYQGKRELNYNQNETSLVQTAVNELMLGALGEFDVNRRVIEYILEI</sequence>
<gene>
    <name evidence="10" type="primary">ftcD</name>
    <name evidence="10" type="ORF">GCM10023313_05000</name>
</gene>
<evidence type="ECO:0000256" key="4">
    <source>
        <dbReference type="ARBA" id="ARBA00022490"/>
    </source>
</evidence>
<feature type="domain" description="Formiminotransferase N-terminal subdomain" evidence="9">
    <location>
        <begin position="3"/>
        <end position="180"/>
    </location>
</feature>
<evidence type="ECO:0000313" key="11">
    <source>
        <dbReference type="Proteomes" id="UP001501436"/>
    </source>
</evidence>
<feature type="domain" description="Formiminotransferase C-terminal subdomain" evidence="8">
    <location>
        <begin position="181"/>
        <end position="326"/>
    </location>
</feature>
<dbReference type="InterPro" id="IPR013802">
    <property type="entry name" value="Formiminotransferase_C"/>
</dbReference>
<dbReference type="PANTHER" id="PTHR12234:SF0">
    <property type="entry name" value="FORMIMIDOYLTRANSFERASE-CYCLODEAMINASE"/>
    <property type="match status" value="1"/>
</dbReference>
<keyword evidence="6" id="KW-0369">Histidine metabolism</keyword>
<dbReference type="Proteomes" id="UP001501436">
    <property type="component" value="Unassembled WGS sequence"/>
</dbReference>
<dbReference type="EMBL" id="BAABJI010000001">
    <property type="protein sequence ID" value="GAA4905357.1"/>
    <property type="molecule type" value="Genomic_DNA"/>
</dbReference>
<dbReference type="Pfam" id="PF02971">
    <property type="entry name" value="FTCD"/>
    <property type="match status" value="1"/>
</dbReference>
<evidence type="ECO:0000256" key="3">
    <source>
        <dbReference type="ARBA" id="ARBA00012252"/>
    </source>
</evidence>
<dbReference type="InterPro" id="IPR051623">
    <property type="entry name" value="FTCD"/>
</dbReference>
<dbReference type="Gene3D" id="3.30.70.670">
    <property type="entry name" value="Formiminotransferase, C-terminal subdomain"/>
    <property type="match status" value="1"/>
</dbReference>
<evidence type="ECO:0000259" key="9">
    <source>
        <dbReference type="SMART" id="SM01222"/>
    </source>
</evidence>
<dbReference type="Gene3D" id="3.30.990.10">
    <property type="entry name" value="Formiminotransferase, N-terminal subdomain"/>
    <property type="match status" value="1"/>
</dbReference>
<keyword evidence="5" id="KW-0808">Transferase</keyword>
<dbReference type="PANTHER" id="PTHR12234">
    <property type="entry name" value="FORMIMINOTRANSFERASE-CYCLODEAMINASE"/>
    <property type="match status" value="1"/>
</dbReference>
<dbReference type="InterPro" id="IPR004227">
    <property type="entry name" value="Formiminotransferase_cat"/>
</dbReference>
<dbReference type="InterPro" id="IPR022384">
    <property type="entry name" value="FormiminoTrfase_cat_dom_sf"/>
</dbReference>
<evidence type="ECO:0000313" key="10">
    <source>
        <dbReference type="EMBL" id="GAA4905357.1"/>
    </source>
</evidence>
<comment type="subcellular location">
    <subcellularLocation>
        <location evidence="1">Cytoplasm</location>
    </subcellularLocation>
</comment>
<reference evidence="11" key="1">
    <citation type="journal article" date="2019" name="Int. J. Syst. Evol. Microbiol.">
        <title>The Global Catalogue of Microorganisms (GCM) 10K type strain sequencing project: providing services to taxonomists for standard genome sequencing and annotation.</title>
        <authorList>
            <consortium name="The Broad Institute Genomics Platform"/>
            <consortium name="The Broad Institute Genome Sequencing Center for Infectious Disease"/>
            <person name="Wu L."/>
            <person name="Ma J."/>
        </authorList>
    </citation>
    <scope>NUCLEOTIDE SEQUENCE [LARGE SCALE GENOMIC DNA]</scope>
    <source>
        <strain evidence="11">JCM 18283</strain>
    </source>
</reference>
<keyword evidence="7" id="KW-0290">Folate-binding</keyword>
<dbReference type="Pfam" id="PF07837">
    <property type="entry name" value="FTCD_N"/>
    <property type="match status" value="1"/>
</dbReference>
<dbReference type="EC" id="2.1.2.5" evidence="3"/>
<evidence type="ECO:0000256" key="2">
    <source>
        <dbReference type="ARBA" id="ARBA00005082"/>
    </source>
</evidence>
<dbReference type="InterPro" id="IPR012886">
    <property type="entry name" value="Formiminotransferase_N"/>
</dbReference>
<evidence type="ECO:0000256" key="5">
    <source>
        <dbReference type="ARBA" id="ARBA00022679"/>
    </source>
</evidence>
<dbReference type="NCBIfam" id="TIGR02024">
    <property type="entry name" value="FtcD"/>
    <property type="match status" value="1"/>
</dbReference>
<dbReference type="SMART" id="SM01222">
    <property type="entry name" value="FTCD_N"/>
    <property type="match status" value="1"/>
</dbReference>
<evidence type="ECO:0000256" key="7">
    <source>
        <dbReference type="ARBA" id="ARBA00022954"/>
    </source>
</evidence>